<gene>
    <name evidence="1" type="ORF">S12H4_06573</name>
</gene>
<feature type="non-terminal residue" evidence="1">
    <location>
        <position position="1"/>
    </location>
</feature>
<dbReference type="AlphaFoldDB" id="X1QPB4"/>
<evidence type="ECO:0000313" key="1">
    <source>
        <dbReference type="EMBL" id="GAI70377.1"/>
    </source>
</evidence>
<name>X1QPB4_9ZZZZ</name>
<proteinExistence type="predicted"/>
<reference evidence="1" key="1">
    <citation type="journal article" date="2014" name="Front. Microbiol.">
        <title>High frequency of phylogenetically diverse reductive dehalogenase-homologous genes in deep subseafloor sedimentary metagenomes.</title>
        <authorList>
            <person name="Kawai M."/>
            <person name="Futagami T."/>
            <person name="Toyoda A."/>
            <person name="Takaki Y."/>
            <person name="Nishi S."/>
            <person name="Hori S."/>
            <person name="Arai W."/>
            <person name="Tsubouchi T."/>
            <person name="Morono Y."/>
            <person name="Uchiyama I."/>
            <person name="Ito T."/>
            <person name="Fujiyama A."/>
            <person name="Inagaki F."/>
            <person name="Takami H."/>
        </authorList>
    </citation>
    <scope>NUCLEOTIDE SEQUENCE</scope>
    <source>
        <strain evidence="1">Expedition CK06-06</strain>
    </source>
</reference>
<comment type="caution">
    <text evidence="1">The sequence shown here is derived from an EMBL/GenBank/DDBJ whole genome shotgun (WGS) entry which is preliminary data.</text>
</comment>
<protein>
    <submittedName>
        <fullName evidence="1">Uncharacterized protein</fullName>
    </submittedName>
</protein>
<dbReference type="EMBL" id="BARW01002328">
    <property type="protein sequence ID" value="GAI70377.1"/>
    <property type="molecule type" value="Genomic_DNA"/>
</dbReference>
<sequence>DNKAIGIATIILAELEAANAPSALAAVHPIPRR</sequence>
<organism evidence="1">
    <name type="scientific">marine sediment metagenome</name>
    <dbReference type="NCBI Taxonomy" id="412755"/>
    <lineage>
        <taxon>unclassified sequences</taxon>
        <taxon>metagenomes</taxon>
        <taxon>ecological metagenomes</taxon>
    </lineage>
</organism>
<accession>X1QPB4</accession>